<accession>F3YTR0</accession>
<evidence type="ECO:0000256" key="7">
    <source>
        <dbReference type="SAM" id="Phobius"/>
    </source>
</evidence>
<dbReference type="Pfam" id="PF04116">
    <property type="entry name" value="FA_hydroxylase"/>
    <property type="match status" value="1"/>
</dbReference>
<protein>
    <submittedName>
        <fullName evidence="9">Fatty acid hydroxylase</fullName>
    </submittedName>
</protein>
<evidence type="ECO:0000256" key="3">
    <source>
        <dbReference type="ARBA" id="ARBA00022989"/>
    </source>
</evidence>
<sequence>MLENEAFIRLASFLGLAIGFGAMEALFPRREQISDRLHRWLGNLGLVAVSAGLVRLLFPVLPVTLAVVAEKQNWGLLSIVHAPYPLALLTSILVLDLAIYFQHWAFHVWRPLWMLHRVHHADTAFDFTTGNRFHPLEIMLSMIFKLALVLLLGPPAFAVLLFEVMLNGLSMFNHANIAIPVGMDKYLRLLVVTPDMHRVHHSTDRREANHNFGFNLPWWDRIFATYKAQPRLGHETMPIGLTIFRERKYGSLPRLLALPFIKPGK</sequence>
<proteinExistence type="predicted"/>
<feature type="transmembrane region" description="Helical" evidence="7">
    <location>
        <begin position="142"/>
        <end position="162"/>
    </location>
</feature>
<keyword evidence="3 7" id="KW-1133">Transmembrane helix</keyword>
<dbReference type="GO" id="GO:0050479">
    <property type="term" value="F:glyceryl-ether monooxygenase activity"/>
    <property type="evidence" value="ECO:0007669"/>
    <property type="project" value="TreeGrafter"/>
</dbReference>
<dbReference type="Proteomes" id="UP000007844">
    <property type="component" value="Chromosome"/>
</dbReference>
<evidence type="ECO:0000313" key="9">
    <source>
        <dbReference type="EMBL" id="EGJ48441.1"/>
    </source>
</evidence>
<dbReference type="HOGENOM" id="CLU_033631_0_1_7"/>
<evidence type="ECO:0000313" key="10">
    <source>
        <dbReference type="Proteomes" id="UP000007844"/>
    </source>
</evidence>
<name>F3YTR0_DESAF</name>
<dbReference type="InterPro" id="IPR006694">
    <property type="entry name" value="Fatty_acid_hydroxylase"/>
</dbReference>
<dbReference type="GO" id="GO:0005506">
    <property type="term" value="F:iron ion binding"/>
    <property type="evidence" value="ECO:0007669"/>
    <property type="project" value="InterPro"/>
</dbReference>
<keyword evidence="4" id="KW-0560">Oxidoreductase</keyword>
<reference evidence="9 10" key="1">
    <citation type="journal article" date="2011" name="J. Bacteriol.">
        <title>Genome sequence of the mercury-methylating and pleomorphic Desulfovibrio africanus Strain Walvis Bay.</title>
        <authorList>
            <person name="Brown S.D."/>
            <person name="Wall J.D."/>
            <person name="Kucken A.M."/>
            <person name="Gilmour C.C."/>
            <person name="Podar M."/>
            <person name="Brandt C.C."/>
            <person name="Teshima H."/>
            <person name="Detter J.C."/>
            <person name="Han C.S."/>
            <person name="Land M.L."/>
            <person name="Lucas S."/>
            <person name="Han J."/>
            <person name="Pennacchio L."/>
            <person name="Nolan M."/>
            <person name="Pitluck S."/>
            <person name="Woyke T."/>
            <person name="Goodwin L."/>
            <person name="Palumbo A.V."/>
            <person name="Elias D.A."/>
        </authorList>
    </citation>
    <scope>NUCLEOTIDE SEQUENCE [LARGE SCALE GENOMIC DNA]</scope>
    <source>
        <strain evidence="9 10">Walvis Bay</strain>
    </source>
</reference>
<dbReference type="eggNOG" id="COG3000">
    <property type="taxonomic scope" value="Bacteria"/>
</dbReference>
<dbReference type="GO" id="GO:0012505">
    <property type="term" value="C:endomembrane system"/>
    <property type="evidence" value="ECO:0007669"/>
    <property type="project" value="UniProtKB-SubCell"/>
</dbReference>
<dbReference type="GO" id="GO:0006643">
    <property type="term" value="P:membrane lipid metabolic process"/>
    <property type="evidence" value="ECO:0007669"/>
    <property type="project" value="TreeGrafter"/>
</dbReference>
<feature type="domain" description="Fatty acid hydroxylase" evidence="8">
    <location>
        <begin position="90"/>
        <end position="225"/>
    </location>
</feature>
<gene>
    <name evidence="9" type="ORF">Desaf_0079</name>
</gene>
<dbReference type="STRING" id="690850.Desaf_0079"/>
<feature type="transmembrane region" description="Helical" evidence="7">
    <location>
        <begin position="40"/>
        <end position="62"/>
    </location>
</feature>
<evidence type="ECO:0000256" key="6">
    <source>
        <dbReference type="ARBA" id="ARBA00023136"/>
    </source>
</evidence>
<evidence type="ECO:0000256" key="2">
    <source>
        <dbReference type="ARBA" id="ARBA00022692"/>
    </source>
</evidence>
<feature type="transmembrane region" description="Helical" evidence="7">
    <location>
        <begin position="82"/>
        <end position="101"/>
    </location>
</feature>
<dbReference type="GO" id="GO:0008610">
    <property type="term" value="P:lipid biosynthetic process"/>
    <property type="evidence" value="ECO:0007669"/>
    <property type="project" value="InterPro"/>
</dbReference>
<dbReference type="InterPro" id="IPR051689">
    <property type="entry name" value="Sterol_desaturase/TMEM195"/>
</dbReference>
<dbReference type="KEGG" id="daf:Desaf_0079"/>
<keyword evidence="6 7" id="KW-0472">Membrane</keyword>
<dbReference type="PANTHER" id="PTHR21624:SF1">
    <property type="entry name" value="ALKYLGLYCEROL MONOOXYGENASE"/>
    <property type="match status" value="1"/>
</dbReference>
<dbReference type="EMBL" id="CP003221">
    <property type="protein sequence ID" value="EGJ48441.1"/>
    <property type="molecule type" value="Genomic_DNA"/>
</dbReference>
<evidence type="ECO:0000259" key="8">
    <source>
        <dbReference type="Pfam" id="PF04116"/>
    </source>
</evidence>
<dbReference type="AlphaFoldDB" id="F3YTR0"/>
<dbReference type="RefSeq" id="WP_014258317.1">
    <property type="nucleotide sequence ID" value="NC_016629.1"/>
</dbReference>
<dbReference type="PANTHER" id="PTHR21624">
    <property type="entry name" value="STEROL DESATURASE-RELATED PROTEIN"/>
    <property type="match status" value="1"/>
</dbReference>
<keyword evidence="2 7" id="KW-0812">Transmembrane</keyword>
<keyword evidence="10" id="KW-1185">Reference proteome</keyword>
<comment type="subcellular location">
    <subcellularLocation>
        <location evidence="1">Endomembrane system</location>
        <topology evidence="1">Multi-pass membrane protein</topology>
    </subcellularLocation>
</comment>
<evidence type="ECO:0000256" key="4">
    <source>
        <dbReference type="ARBA" id="ARBA00023002"/>
    </source>
</evidence>
<evidence type="ECO:0000256" key="1">
    <source>
        <dbReference type="ARBA" id="ARBA00004127"/>
    </source>
</evidence>
<organism evidence="9 10">
    <name type="scientific">Desulfocurvibacter africanus subsp. africanus str. Walvis Bay</name>
    <dbReference type="NCBI Taxonomy" id="690850"/>
    <lineage>
        <taxon>Bacteria</taxon>
        <taxon>Pseudomonadati</taxon>
        <taxon>Thermodesulfobacteriota</taxon>
        <taxon>Desulfovibrionia</taxon>
        <taxon>Desulfovibrionales</taxon>
        <taxon>Desulfovibrionaceae</taxon>
        <taxon>Desulfocurvibacter</taxon>
    </lineage>
</organism>
<keyword evidence="5" id="KW-0443">Lipid metabolism</keyword>
<evidence type="ECO:0000256" key="5">
    <source>
        <dbReference type="ARBA" id="ARBA00023098"/>
    </source>
</evidence>
<dbReference type="GO" id="GO:0016020">
    <property type="term" value="C:membrane"/>
    <property type="evidence" value="ECO:0007669"/>
    <property type="project" value="GOC"/>
</dbReference>
<feature type="transmembrane region" description="Helical" evidence="7">
    <location>
        <begin position="6"/>
        <end position="28"/>
    </location>
</feature>